<proteinExistence type="predicted"/>
<comment type="subcellular location">
    <subcellularLocation>
        <location evidence="2">Cytoplasm</location>
    </subcellularLocation>
    <subcellularLocation>
        <location evidence="1">Nucleus</location>
    </subcellularLocation>
</comment>
<dbReference type="RefSeq" id="XP_017777954.1">
    <property type="nucleotide sequence ID" value="XM_017922465.1"/>
</dbReference>
<evidence type="ECO:0000256" key="3">
    <source>
        <dbReference type="ARBA" id="ARBA00022490"/>
    </source>
</evidence>
<organism evidence="6 7">
    <name type="scientific">Nicrophorus vespilloides</name>
    <name type="common">Boreal carrion beetle</name>
    <dbReference type="NCBI Taxonomy" id="110193"/>
    <lineage>
        <taxon>Eukaryota</taxon>
        <taxon>Metazoa</taxon>
        <taxon>Ecdysozoa</taxon>
        <taxon>Arthropoda</taxon>
        <taxon>Hexapoda</taxon>
        <taxon>Insecta</taxon>
        <taxon>Pterygota</taxon>
        <taxon>Neoptera</taxon>
        <taxon>Endopterygota</taxon>
        <taxon>Coleoptera</taxon>
        <taxon>Polyphaga</taxon>
        <taxon>Staphyliniformia</taxon>
        <taxon>Silphidae</taxon>
        <taxon>Nicrophorinae</taxon>
        <taxon>Nicrophorus</taxon>
    </lineage>
</organism>
<sequence>MVVLSSFIHPDSPVHLEQRNIRAVLDKKNIGEGTLFISERTLCWKDDDIGFCLTYPHISLHAISNDPAVHQSQCIYVMIDAHVKIPGINYEDVPEINSESDDESDADISELLLIPHDPATVHNIYEALKQCQELNPDPEDVDDDDDDIYEDADENMDSNEDAFGGGGDNDMENIVNQIRSNTMDINYDYSNGDHISEDIFEDAD</sequence>
<protein>
    <submittedName>
        <fullName evidence="7">Methylosome subunit pICln</fullName>
    </submittedName>
</protein>
<dbReference type="Pfam" id="PF03517">
    <property type="entry name" value="Voldacs"/>
    <property type="match status" value="1"/>
</dbReference>
<dbReference type="Gene3D" id="2.30.29.30">
    <property type="entry name" value="Pleckstrin-homology domain (PH domain)/Phosphotyrosine-binding domain (PTB)"/>
    <property type="match status" value="1"/>
</dbReference>
<evidence type="ECO:0000256" key="2">
    <source>
        <dbReference type="ARBA" id="ARBA00004496"/>
    </source>
</evidence>
<feature type="compositionally biased region" description="Acidic residues" evidence="5">
    <location>
        <begin position="136"/>
        <end position="160"/>
    </location>
</feature>
<dbReference type="PANTHER" id="PTHR21399:SF0">
    <property type="entry name" value="METHYLOSOME SUBUNIT PICLN"/>
    <property type="match status" value="1"/>
</dbReference>
<keyword evidence="4" id="KW-0539">Nucleus</keyword>
<evidence type="ECO:0000313" key="7">
    <source>
        <dbReference type="RefSeq" id="XP_017777954.1"/>
    </source>
</evidence>
<reference evidence="7" key="1">
    <citation type="submission" date="2025-08" db="UniProtKB">
        <authorList>
            <consortium name="RefSeq"/>
        </authorList>
    </citation>
    <scope>IDENTIFICATION</scope>
    <source>
        <tissue evidence="7">Whole Larva</tissue>
    </source>
</reference>
<keyword evidence="3" id="KW-0963">Cytoplasm</keyword>
<gene>
    <name evidence="7" type="primary">LOC108563711</name>
</gene>
<dbReference type="InterPro" id="IPR011993">
    <property type="entry name" value="PH-like_dom_sf"/>
</dbReference>
<evidence type="ECO:0000256" key="5">
    <source>
        <dbReference type="SAM" id="MobiDB-lite"/>
    </source>
</evidence>
<accession>A0ABM1MTQ4</accession>
<name>A0ABM1MTQ4_NICVS</name>
<dbReference type="PANTHER" id="PTHR21399">
    <property type="entry name" value="CHLORIDE CONDUCTANCE REGULATORY PROTEIN ICLN"/>
    <property type="match status" value="1"/>
</dbReference>
<dbReference type="GeneID" id="108563711"/>
<evidence type="ECO:0000256" key="4">
    <source>
        <dbReference type="ARBA" id="ARBA00023242"/>
    </source>
</evidence>
<keyword evidence="6" id="KW-1185">Reference proteome</keyword>
<evidence type="ECO:0000313" key="6">
    <source>
        <dbReference type="Proteomes" id="UP000695000"/>
    </source>
</evidence>
<feature type="region of interest" description="Disordered" evidence="5">
    <location>
        <begin position="133"/>
        <end position="173"/>
    </location>
</feature>
<dbReference type="InterPro" id="IPR039924">
    <property type="entry name" value="ICln/Lot5/Saf5"/>
</dbReference>
<dbReference type="Proteomes" id="UP000695000">
    <property type="component" value="Unplaced"/>
</dbReference>
<evidence type="ECO:0000256" key="1">
    <source>
        <dbReference type="ARBA" id="ARBA00004123"/>
    </source>
</evidence>